<dbReference type="Gene3D" id="3.30.565.10">
    <property type="entry name" value="Histidine kinase-like ATPase, C-terminal domain"/>
    <property type="match status" value="1"/>
</dbReference>
<dbReference type="InterPro" id="IPR005467">
    <property type="entry name" value="His_kinase_dom"/>
</dbReference>
<dbReference type="CDD" id="cd00082">
    <property type="entry name" value="HisKA"/>
    <property type="match status" value="1"/>
</dbReference>
<dbReference type="Gene3D" id="1.10.287.130">
    <property type="match status" value="1"/>
</dbReference>
<comment type="catalytic activity">
    <reaction evidence="1">
        <text>ATP + protein L-histidine = ADP + protein N-phospho-L-histidine.</text>
        <dbReference type="EC" id="2.7.13.3"/>
    </reaction>
</comment>
<evidence type="ECO:0000256" key="3">
    <source>
        <dbReference type="ARBA" id="ARBA00012438"/>
    </source>
</evidence>
<evidence type="ECO:0000256" key="7">
    <source>
        <dbReference type="ARBA" id="ARBA00022679"/>
    </source>
</evidence>
<dbReference type="InterPro" id="IPR036097">
    <property type="entry name" value="HisK_dim/P_sf"/>
</dbReference>
<sequence length="448" mass="49123">MSALPLPQRARGWRWPHWPRTLFARLALILFVGLALAQTLSFWLTMTERDQTMTNVMMGYIEREVASSVALLDHLPPDERAQWLPRLARRSYEFMLGPGVPGAPVDASLSARVAQSIGDGIGTRYPLTVNAVPGERERLQVHLRLTDGTPLTIDLRPMSGAPLSRWLPLVLTLQLVVLAACCWLAVRLATRPLHQLALAADTLGPDLKAARLPESGPSEVARAARAFNAMQDRIATYMTERMQILAAISHDLQTPITRMRLRVDTMDSEAEAAKLRQDLHEMEALVKEGVTYARTMHGTAEVPLRIDPDALFDSLVCDYVDAGQDVTLQGRFGQSLTVRPQALRRIVGNLVDNALKYGGAAQIEIGALHDGEATVAVLDRGPGIPAEALETVFEPFYRLEGSRNRQTGGTGLGLAIARQLALAMDATLTLHNRAGGGLEARLRLRKLL</sequence>
<dbReference type="SMART" id="SM00387">
    <property type="entry name" value="HATPase_c"/>
    <property type="match status" value="1"/>
</dbReference>
<dbReference type="CDD" id="cd00075">
    <property type="entry name" value="HATPase"/>
    <property type="match status" value="1"/>
</dbReference>
<dbReference type="CDD" id="cd06225">
    <property type="entry name" value="HAMP"/>
    <property type="match status" value="1"/>
</dbReference>
<dbReference type="Pfam" id="PF00672">
    <property type="entry name" value="HAMP"/>
    <property type="match status" value="1"/>
</dbReference>
<dbReference type="InterPro" id="IPR036890">
    <property type="entry name" value="HATPase_C_sf"/>
</dbReference>
<keyword evidence="19" id="KW-1185">Reference proteome</keyword>
<dbReference type="SUPFAM" id="SSF47384">
    <property type="entry name" value="Homodimeric domain of signal transducing histidine kinase"/>
    <property type="match status" value="1"/>
</dbReference>
<evidence type="ECO:0000259" key="17">
    <source>
        <dbReference type="PROSITE" id="PS50885"/>
    </source>
</evidence>
<evidence type="ECO:0000256" key="11">
    <source>
        <dbReference type="ARBA" id="ARBA00022840"/>
    </source>
</evidence>
<evidence type="ECO:0000259" key="16">
    <source>
        <dbReference type="PROSITE" id="PS50109"/>
    </source>
</evidence>
<feature type="transmembrane region" description="Helical" evidence="15">
    <location>
        <begin position="22"/>
        <end position="44"/>
    </location>
</feature>
<keyword evidence="14 15" id="KW-0472">Membrane</keyword>
<evidence type="ECO:0000256" key="10">
    <source>
        <dbReference type="ARBA" id="ARBA00022777"/>
    </source>
</evidence>
<feature type="domain" description="Histidine kinase" evidence="16">
    <location>
        <begin position="247"/>
        <end position="448"/>
    </location>
</feature>
<dbReference type="PRINTS" id="PR00344">
    <property type="entry name" value="BCTRLSENSOR"/>
</dbReference>
<evidence type="ECO:0000313" key="18">
    <source>
        <dbReference type="EMBL" id="MCC8395651.1"/>
    </source>
</evidence>
<dbReference type="EC" id="2.7.13.3" evidence="3"/>
<dbReference type="InterPro" id="IPR003594">
    <property type="entry name" value="HATPase_dom"/>
</dbReference>
<keyword evidence="11" id="KW-0067">ATP-binding</keyword>
<evidence type="ECO:0000256" key="4">
    <source>
        <dbReference type="ARBA" id="ARBA00022475"/>
    </source>
</evidence>
<feature type="domain" description="HAMP" evidence="17">
    <location>
        <begin position="187"/>
        <end position="239"/>
    </location>
</feature>
<comment type="caution">
    <text evidence="18">The sequence shown here is derived from an EMBL/GenBank/DDBJ whole genome shotgun (WGS) entry which is preliminary data.</text>
</comment>
<organism evidence="18 19">
    <name type="scientific">Paraburkholderia sejongensis</name>
    <dbReference type="NCBI Taxonomy" id="2886946"/>
    <lineage>
        <taxon>Bacteria</taxon>
        <taxon>Pseudomonadati</taxon>
        <taxon>Pseudomonadota</taxon>
        <taxon>Betaproteobacteria</taxon>
        <taxon>Burkholderiales</taxon>
        <taxon>Burkholderiaceae</taxon>
        <taxon>Paraburkholderia</taxon>
    </lineage>
</organism>
<evidence type="ECO:0000256" key="6">
    <source>
        <dbReference type="ARBA" id="ARBA00022553"/>
    </source>
</evidence>
<keyword evidence="4" id="KW-1003">Cell membrane</keyword>
<dbReference type="PANTHER" id="PTHR44936">
    <property type="entry name" value="SENSOR PROTEIN CREC"/>
    <property type="match status" value="1"/>
</dbReference>
<comment type="subcellular location">
    <subcellularLocation>
        <location evidence="2">Cell inner membrane</location>
        <topology evidence="2">Multi-pass membrane protein</topology>
    </subcellularLocation>
</comment>
<dbReference type="Pfam" id="PF02518">
    <property type="entry name" value="HATPase_c"/>
    <property type="match status" value="1"/>
</dbReference>
<evidence type="ECO:0000256" key="13">
    <source>
        <dbReference type="ARBA" id="ARBA00023012"/>
    </source>
</evidence>
<accession>A0ABS8K0I8</accession>
<evidence type="ECO:0000256" key="15">
    <source>
        <dbReference type="SAM" id="Phobius"/>
    </source>
</evidence>
<dbReference type="InterPro" id="IPR003660">
    <property type="entry name" value="HAMP_dom"/>
</dbReference>
<feature type="transmembrane region" description="Helical" evidence="15">
    <location>
        <begin position="166"/>
        <end position="186"/>
    </location>
</feature>
<name>A0ABS8K0I8_9BURK</name>
<evidence type="ECO:0000256" key="9">
    <source>
        <dbReference type="ARBA" id="ARBA00022741"/>
    </source>
</evidence>
<keyword evidence="10 18" id="KW-0418">Kinase</keyword>
<evidence type="ECO:0000256" key="2">
    <source>
        <dbReference type="ARBA" id="ARBA00004429"/>
    </source>
</evidence>
<keyword evidence="9" id="KW-0547">Nucleotide-binding</keyword>
<evidence type="ECO:0000256" key="12">
    <source>
        <dbReference type="ARBA" id="ARBA00022989"/>
    </source>
</evidence>
<dbReference type="Proteomes" id="UP001431019">
    <property type="component" value="Unassembled WGS sequence"/>
</dbReference>
<evidence type="ECO:0000256" key="8">
    <source>
        <dbReference type="ARBA" id="ARBA00022692"/>
    </source>
</evidence>
<evidence type="ECO:0000256" key="14">
    <source>
        <dbReference type="ARBA" id="ARBA00023136"/>
    </source>
</evidence>
<dbReference type="GO" id="GO:0016301">
    <property type="term" value="F:kinase activity"/>
    <property type="evidence" value="ECO:0007669"/>
    <property type="project" value="UniProtKB-KW"/>
</dbReference>
<dbReference type="PROSITE" id="PS50109">
    <property type="entry name" value="HIS_KIN"/>
    <property type="match status" value="1"/>
</dbReference>
<gene>
    <name evidence="18" type="ORF">LJ656_24010</name>
</gene>
<keyword evidence="5" id="KW-0997">Cell inner membrane</keyword>
<evidence type="ECO:0000256" key="1">
    <source>
        <dbReference type="ARBA" id="ARBA00000085"/>
    </source>
</evidence>
<keyword evidence="7" id="KW-0808">Transferase</keyword>
<dbReference type="InterPro" id="IPR050980">
    <property type="entry name" value="2C_sensor_his_kinase"/>
</dbReference>
<keyword evidence="6" id="KW-0597">Phosphoprotein</keyword>
<keyword evidence="8 15" id="KW-0812">Transmembrane</keyword>
<dbReference type="SMART" id="SM00304">
    <property type="entry name" value="HAMP"/>
    <property type="match status" value="1"/>
</dbReference>
<dbReference type="EMBL" id="JAJITD010000013">
    <property type="protein sequence ID" value="MCC8395651.1"/>
    <property type="molecule type" value="Genomic_DNA"/>
</dbReference>
<keyword evidence="12 15" id="KW-1133">Transmembrane helix</keyword>
<dbReference type="InterPro" id="IPR004358">
    <property type="entry name" value="Sig_transdc_His_kin-like_C"/>
</dbReference>
<protein>
    <recommendedName>
        <fullName evidence="3">histidine kinase</fullName>
        <ecNumber evidence="3">2.7.13.3</ecNumber>
    </recommendedName>
</protein>
<reference evidence="18 19" key="1">
    <citation type="submission" date="2021-11" db="EMBL/GenBank/DDBJ databases">
        <authorList>
            <person name="Oh E.-T."/>
            <person name="Kim S.-B."/>
        </authorList>
    </citation>
    <scope>NUCLEOTIDE SEQUENCE [LARGE SCALE GENOMIC DNA]</scope>
    <source>
        <strain evidence="18 19">MMS20-SJTR3</strain>
    </source>
</reference>
<keyword evidence="13" id="KW-0902">Two-component regulatory system</keyword>
<proteinExistence type="predicted"/>
<evidence type="ECO:0000256" key="5">
    <source>
        <dbReference type="ARBA" id="ARBA00022519"/>
    </source>
</evidence>
<dbReference type="RefSeq" id="WP_230512014.1">
    <property type="nucleotide sequence ID" value="NZ_JAJITD010000013.1"/>
</dbReference>
<dbReference type="InterPro" id="IPR003661">
    <property type="entry name" value="HisK_dim/P_dom"/>
</dbReference>
<dbReference type="SMART" id="SM00388">
    <property type="entry name" value="HisKA"/>
    <property type="match status" value="1"/>
</dbReference>
<evidence type="ECO:0000313" key="19">
    <source>
        <dbReference type="Proteomes" id="UP001431019"/>
    </source>
</evidence>
<dbReference type="SUPFAM" id="SSF55874">
    <property type="entry name" value="ATPase domain of HSP90 chaperone/DNA topoisomerase II/histidine kinase"/>
    <property type="match status" value="1"/>
</dbReference>
<dbReference type="PANTHER" id="PTHR44936:SF5">
    <property type="entry name" value="SENSOR HISTIDINE KINASE ENVZ"/>
    <property type="match status" value="1"/>
</dbReference>
<dbReference type="PROSITE" id="PS50885">
    <property type="entry name" value="HAMP"/>
    <property type="match status" value="1"/>
</dbReference>